<name>A0A645BQV0_9ZZZZ</name>
<dbReference type="EMBL" id="VSSQ01021899">
    <property type="protein sequence ID" value="MPM67799.1"/>
    <property type="molecule type" value="Genomic_DNA"/>
</dbReference>
<comment type="caution">
    <text evidence="1">The sequence shown here is derived from an EMBL/GenBank/DDBJ whole genome shotgun (WGS) entry which is preliminary data.</text>
</comment>
<reference evidence="1" key="1">
    <citation type="submission" date="2019-08" db="EMBL/GenBank/DDBJ databases">
        <authorList>
            <person name="Kucharzyk K."/>
            <person name="Murdoch R.W."/>
            <person name="Higgins S."/>
            <person name="Loffler F."/>
        </authorList>
    </citation>
    <scope>NUCLEOTIDE SEQUENCE</scope>
</reference>
<dbReference type="InterPro" id="IPR017850">
    <property type="entry name" value="Alkaline_phosphatase_core_sf"/>
</dbReference>
<evidence type="ECO:0000313" key="1">
    <source>
        <dbReference type="EMBL" id="MPM67799.1"/>
    </source>
</evidence>
<evidence type="ECO:0008006" key="2">
    <source>
        <dbReference type="Google" id="ProtNLM"/>
    </source>
</evidence>
<sequence length="80" mass="9741">MFNGFDEDELYLLDEDPYELNNLAHDRKYALKLEELCRCMWKRAKETRDESFLESEYYMFRFAPIGPEKMQKPSIYNKDA</sequence>
<protein>
    <recommendedName>
        <fullName evidence="2">N-sulphoglucosamine sulphohydrolase C-terminal domain-containing protein</fullName>
    </recommendedName>
</protein>
<dbReference type="SUPFAM" id="SSF53649">
    <property type="entry name" value="Alkaline phosphatase-like"/>
    <property type="match status" value="1"/>
</dbReference>
<dbReference type="AlphaFoldDB" id="A0A645BQV0"/>
<proteinExistence type="predicted"/>
<accession>A0A645BQV0</accession>
<organism evidence="1">
    <name type="scientific">bioreactor metagenome</name>
    <dbReference type="NCBI Taxonomy" id="1076179"/>
    <lineage>
        <taxon>unclassified sequences</taxon>
        <taxon>metagenomes</taxon>
        <taxon>ecological metagenomes</taxon>
    </lineage>
</organism>
<dbReference type="Gene3D" id="3.40.720.10">
    <property type="entry name" value="Alkaline Phosphatase, subunit A"/>
    <property type="match status" value="1"/>
</dbReference>
<gene>
    <name evidence="1" type="ORF">SDC9_114724</name>
</gene>